<sequence length="50" mass="5746">THLPTFKSVFQEAFRSVQGPKRIKKMGLVLFPNAITLSYTPKKHLSFQKV</sequence>
<feature type="non-terminal residue" evidence="1">
    <location>
        <position position="1"/>
    </location>
</feature>
<reference evidence="1 3" key="2">
    <citation type="journal article" date="2018" name="New Phytol.">
        <title>High intraspecific genome diversity in the model arbuscular mycorrhizal symbiont Rhizophagus irregularis.</title>
        <authorList>
            <person name="Chen E.C.H."/>
            <person name="Morin E."/>
            <person name="Beaudet D."/>
            <person name="Noel J."/>
            <person name="Yildirir G."/>
            <person name="Ndikumana S."/>
            <person name="Charron P."/>
            <person name="St-Onge C."/>
            <person name="Giorgi J."/>
            <person name="Kruger M."/>
            <person name="Marton T."/>
            <person name="Ropars J."/>
            <person name="Grigoriev I.V."/>
            <person name="Hainaut M."/>
            <person name="Henrissat B."/>
            <person name="Roux C."/>
            <person name="Martin F."/>
            <person name="Corradi N."/>
        </authorList>
    </citation>
    <scope>NUCLEOTIDE SEQUENCE [LARGE SCALE GENOMIC DNA]</scope>
    <source>
        <strain evidence="3">DAOM 181602 / DAOM 197198 / MUCL 43194</strain>
        <strain evidence="1">DAOM 197198</strain>
    </source>
</reference>
<proteinExistence type="predicted"/>
<dbReference type="AlphaFoldDB" id="A0A2P4P118"/>
<dbReference type="EMBL" id="AUPC02000060">
    <property type="protein sequence ID" value="POG75516.1"/>
    <property type="molecule type" value="Genomic_DNA"/>
</dbReference>
<keyword evidence="3" id="KW-1185">Reference proteome</keyword>
<evidence type="ECO:0000313" key="2">
    <source>
        <dbReference type="EMBL" id="POG75516.1"/>
    </source>
</evidence>
<evidence type="ECO:0000313" key="1">
    <source>
        <dbReference type="EMBL" id="POG59073.1"/>
    </source>
</evidence>
<dbReference type="Proteomes" id="UP000018888">
    <property type="component" value="Unassembled WGS sequence"/>
</dbReference>
<gene>
    <name evidence="2" type="ORF">GLOIN_2v1565536</name>
    <name evidence="1" type="ORF">GLOIN_2v1725104</name>
</gene>
<accession>A0A2P4P118</accession>
<name>A0A2P4P118_RHIID</name>
<reference evidence="1 3" key="1">
    <citation type="journal article" date="2013" name="Proc. Natl. Acad. Sci. U.S.A.">
        <title>Genome of an arbuscular mycorrhizal fungus provides insight into the oldest plant symbiosis.</title>
        <authorList>
            <person name="Tisserant E."/>
            <person name="Malbreil M."/>
            <person name="Kuo A."/>
            <person name="Kohler A."/>
            <person name="Symeonidi A."/>
            <person name="Balestrini R."/>
            <person name="Charron P."/>
            <person name="Duensing N."/>
            <person name="Frei Dit Frey N."/>
            <person name="Gianinazzi-Pearson V."/>
            <person name="Gilbert L.B."/>
            <person name="Handa Y."/>
            <person name="Herr J.R."/>
            <person name="Hijri M."/>
            <person name="Koul R."/>
            <person name="Kawaguchi M."/>
            <person name="Krajinski F."/>
            <person name="Lammers P.J."/>
            <person name="Masclaux F.G."/>
            <person name="Murat C."/>
            <person name="Morin E."/>
            <person name="Ndikumana S."/>
            <person name="Pagni M."/>
            <person name="Petitpierre D."/>
            <person name="Requena N."/>
            <person name="Rosikiewicz P."/>
            <person name="Riley R."/>
            <person name="Saito K."/>
            <person name="San Clemente H."/>
            <person name="Shapiro H."/>
            <person name="van Tuinen D."/>
            <person name="Becard G."/>
            <person name="Bonfante P."/>
            <person name="Paszkowski U."/>
            <person name="Shachar-Hill Y.Y."/>
            <person name="Tuskan G.A."/>
            <person name="Young P.W."/>
            <person name="Sanders I.R."/>
            <person name="Henrissat B."/>
            <person name="Rensing S.A."/>
            <person name="Grigoriev I.V."/>
            <person name="Corradi N."/>
            <person name="Roux C."/>
            <person name="Martin F."/>
        </authorList>
    </citation>
    <scope>NUCLEOTIDE SEQUENCE [LARGE SCALE GENOMIC DNA]</scope>
    <source>
        <strain evidence="3">DAOM 181602 / DAOM 197198 / MUCL 43194</strain>
        <strain evidence="1">DAOM 197198</strain>
    </source>
</reference>
<dbReference type="EMBL" id="AUPC02000476">
    <property type="protein sequence ID" value="POG59073.1"/>
    <property type="molecule type" value="Genomic_DNA"/>
</dbReference>
<comment type="caution">
    <text evidence="1">The sequence shown here is derived from an EMBL/GenBank/DDBJ whole genome shotgun (WGS) entry which is preliminary data.</text>
</comment>
<protein>
    <submittedName>
        <fullName evidence="1">Uncharacterized protein</fullName>
    </submittedName>
</protein>
<evidence type="ECO:0000313" key="3">
    <source>
        <dbReference type="Proteomes" id="UP000018888"/>
    </source>
</evidence>
<organism evidence="1 3">
    <name type="scientific">Rhizophagus irregularis (strain DAOM 181602 / DAOM 197198 / MUCL 43194)</name>
    <name type="common">Arbuscular mycorrhizal fungus</name>
    <name type="synonym">Glomus intraradices</name>
    <dbReference type="NCBI Taxonomy" id="747089"/>
    <lineage>
        <taxon>Eukaryota</taxon>
        <taxon>Fungi</taxon>
        <taxon>Fungi incertae sedis</taxon>
        <taxon>Mucoromycota</taxon>
        <taxon>Glomeromycotina</taxon>
        <taxon>Glomeromycetes</taxon>
        <taxon>Glomerales</taxon>
        <taxon>Glomeraceae</taxon>
        <taxon>Rhizophagus</taxon>
    </lineage>
</organism>